<proteinExistence type="inferred from homology"/>
<evidence type="ECO:0000256" key="2">
    <source>
        <dbReference type="ARBA" id="ARBA00009183"/>
    </source>
</evidence>
<keyword evidence="7 8" id="KW-0503">Monooxygenase</keyword>
<dbReference type="GO" id="GO:0050661">
    <property type="term" value="F:NADP binding"/>
    <property type="evidence" value="ECO:0007669"/>
    <property type="project" value="InterPro"/>
</dbReference>
<dbReference type="GeneID" id="28848816"/>
<dbReference type="InterPro" id="IPR050346">
    <property type="entry name" value="FMO-like"/>
</dbReference>
<sequence length="465" mass="52448">MGSIYPKTFNVKRIAVIGAGPCGLAAAKYLKAQGTFDTITVFEQQSQVGGVWNYNTVVPAPNPIPQTNPFYPPDSPVRVPPEKTPIFPSPMYDQLHANIPKPLMNFSDLEFLPQSWIYPGRHDIQDYIVKYAQDVRDLIRFCVQVKSVLLRPQNGEDKWHVVAESTTNGQVTNEVFDAVVVANGHYSTPFVPNIKNISEFHTAHPSVIIHSKNYHSPETFRDKKTIIVGNGPSGQDIAYQINKVSKGQTLLSVRHGTPQEKLDHIGCREIAEIDEFLIPQRGVRLKDGRVETDIDAIVFCTGFRYSLPFLKDLEKDIITNGACVHGLYKHLFLIQHPTIVFSVLNMKIVPFPISEAQAAVFSAVWSNRLHMPPKPEMLRWNREAEEKAGDKLHVMADGQDGVYLNELHDWAVTASTIAKEPPMWGDEKFWMRSIFHKAKKVFEEQGCKATTLEELGFKYAPGWDD</sequence>
<dbReference type="FunFam" id="3.50.50.60:FF:000138">
    <property type="entry name" value="Flavin-containing monooxygenase"/>
    <property type="match status" value="1"/>
</dbReference>
<evidence type="ECO:0000256" key="4">
    <source>
        <dbReference type="ARBA" id="ARBA00022827"/>
    </source>
</evidence>
<keyword evidence="6" id="KW-0560">Oxidoreductase</keyword>
<dbReference type="RefSeq" id="XP_018141702.1">
    <property type="nucleotide sequence ID" value="XM_018284822.1"/>
</dbReference>
<dbReference type="Pfam" id="PF13450">
    <property type="entry name" value="NAD_binding_8"/>
    <property type="match status" value="1"/>
</dbReference>
<dbReference type="EMBL" id="LSBJ02000005">
    <property type="protein sequence ID" value="OAQ64388.1"/>
    <property type="molecule type" value="Genomic_DNA"/>
</dbReference>
<evidence type="ECO:0000256" key="6">
    <source>
        <dbReference type="ARBA" id="ARBA00023002"/>
    </source>
</evidence>
<dbReference type="InterPro" id="IPR036188">
    <property type="entry name" value="FAD/NAD-bd_sf"/>
</dbReference>
<evidence type="ECO:0000313" key="9">
    <source>
        <dbReference type="Proteomes" id="UP000078397"/>
    </source>
</evidence>
<dbReference type="AlphaFoldDB" id="A0A179FGB7"/>
<keyword evidence="3" id="KW-0285">Flavoprotein</keyword>
<dbReference type="SUPFAM" id="SSF51905">
    <property type="entry name" value="FAD/NAD(P)-binding domain"/>
    <property type="match status" value="2"/>
</dbReference>
<dbReference type="PANTHER" id="PTHR23023">
    <property type="entry name" value="DIMETHYLANILINE MONOOXYGENASE"/>
    <property type="match status" value="1"/>
</dbReference>
<organism evidence="8 9">
    <name type="scientific">Pochonia chlamydosporia 170</name>
    <dbReference type="NCBI Taxonomy" id="1380566"/>
    <lineage>
        <taxon>Eukaryota</taxon>
        <taxon>Fungi</taxon>
        <taxon>Dikarya</taxon>
        <taxon>Ascomycota</taxon>
        <taxon>Pezizomycotina</taxon>
        <taxon>Sordariomycetes</taxon>
        <taxon>Hypocreomycetidae</taxon>
        <taxon>Hypocreales</taxon>
        <taxon>Clavicipitaceae</taxon>
        <taxon>Pochonia</taxon>
    </lineage>
</organism>
<comment type="similarity">
    <text evidence="2">Belongs to the FMO family.</text>
</comment>
<gene>
    <name evidence="8" type="ORF">VFPPC_05666</name>
</gene>
<dbReference type="GO" id="GO:0004499">
    <property type="term" value="F:N,N-dimethylaniline monooxygenase activity"/>
    <property type="evidence" value="ECO:0007669"/>
    <property type="project" value="EnsemblFungi"/>
</dbReference>
<evidence type="ECO:0000313" key="8">
    <source>
        <dbReference type="EMBL" id="OAQ64388.1"/>
    </source>
</evidence>
<dbReference type="Gene3D" id="3.50.50.60">
    <property type="entry name" value="FAD/NAD(P)-binding domain"/>
    <property type="match status" value="2"/>
</dbReference>
<dbReference type="OrthoDB" id="66881at2759"/>
<keyword evidence="5" id="KW-0521">NADP</keyword>
<dbReference type="InterPro" id="IPR020946">
    <property type="entry name" value="Flavin_mOase-like"/>
</dbReference>
<dbReference type="Proteomes" id="UP000078397">
    <property type="component" value="Unassembled WGS sequence"/>
</dbReference>
<comment type="caution">
    <text evidence="8">The sequence shown here is derived from an EMBL/GenBank/DDBJ whole genome shotgun (WGS) entry which is preliminary data.</text>
</comment>
<dbReference type="GO" id="GO:0071949">
    <property type="term" value="F:FAD binding"/>
    <property type="evidence" value="ECO:0007669"/>
    <property type="project" value="EnsemblFungi"/>
</dbReference>
<evidence type="ECO:0000256" key="3">
    <source>
        <dbReference type="ARBA" id="ARBA00022630"/>
    </source>
</evidence>
<comment type="cofactor">
    <cofactor evidence="1">
        <name>FAD</name>
        <dbReference type="ChEBI" id="CHEBI:57692"/>
    </cofactor>
</comment>
<name>A0A179FGB7_METCM</name>
<dbReference type="Pfam" id="PF00743">
    <property type="entry name" value="FMO-like"/>
    <property type="match status" value="2"/>
</dbReference>
<dbReference type="KEGG" id="pchm:VFPPC_05666"/>
<evidence type="ECO:0000256" key="7">
    <source>
        <dbReference type="ARBA" id="ARBA00023033"/>
    </source>
</evidence>
<evidence type="ECO:0000256" key="5">
    <source>
        <dbReference type="ARBA" id="ARBA00022857"/>
    </source>
</evidence>
<keyword evidence="4" id="KW-0274">FAD</keyword>
<keyword evidence="9" id="KW-1185">Reference proteome</keyword>
<protein>
    <submittedName>
        <fullName evidence="8">Thiol-specific monooxygenase</fullName>
    </submittedName>
</protein>
<reference evidence="8 9" key="1">
    <citation type="journal article" date="2016" name="PLoS Pathog.">
        <title>Biosynthesis of antibiotic leucinostatins in bio-control fungus Purpureocillium lilacinum and their inhibition on phytophthora revealed by genome mining.</title>
        <authorList>
            <person name="Wang G."/>
            <person name="Liu Z."/>
            <person name="Lin R."/>
            <person name="Li E."/>
            <person name="Mao Z."/>
            <person name="Ling J."/>
            <person name="Yang Y."/>
            <person name="Yin W.B."/>
            <person name="Xie B."/>
        </authorList>
    </citation>
    <scope>NUCLEOTIDE SEQUENCE [LARGE SCALE GENOMIC DNA]</scope>
    <source>
        <strain evidence="8">170</strain>
    </source>
</reference>
<accession>A0A179FGB7</accession>
<dbReference type="InterPro" id="IPR000960">
    <property type="entry name" value="Flavin_mOase"/>
</dbReference>
<evidence type="ECO:0000256" key="1">
    <source>
        <dbReference type="ARBA" id="ARBA00001974"/>
    </source>
</evidence>
<dbReference type="PIRSF" id="PIRSF000332">
    <property type="entry name" value="FMO"/>
    <property type="match status" value="1"/>
</dbReference>
<dbReference type="PRINTS" id="PR00370">
    <property type="entry name" value="FMOXYGENASE"/>
</dbReference>